<protein>
    <recommendedName>
        <fullName evidence="1">Reverse transcriptase domain-containing protein</fullName>
    </recommendedName>
</protein>
<evidence type="ECO:0000313" key="2">
    <source>
        <dbReference type="EMBL" id="CAL1409072.1"/>
    </source>
</evidence>
<dbReference type="EMBL" id="OZ034821">
    <property type="protein sequence ID" value="CAL1409072.1"/>
    <property type="molecule type" value="Genomic_DNA"/>
</dbReference>
<dbReference type="PANTHER" id="PTHR46890">
    <property type="entry name" value="NON-LTR RETROLELEMENT REVERSE TRANSCRIPTASE-LIKE PROTEIN-RELATED"/>
    <property type="match status" value="1"/>
</dbReference>
<dbReference type="AlphaFoldDB" id="A0AAV2GG12"/>
<dbReference type="CDD" id="cd01650">
    <property type="entry name" value="RT_nLTR_like"/>
    <property type="match status" value="1"/>
</dbReference>
<accession>A0AAV2GG12</accession>
<sequence>MSLFHGGHVPDSTPVLDVIAPSISAEQNVTLTRPFCREEVVATLKQMGKRKAPGADGMSVLFYRLYWHIIGDDVVGTVLNILDLGIMPEQLNHTLIALIPKVKNPESPKEFRPISLCNVLYKLVAKVLANRLKEVLDSVVTEEQSAFVPRRFITDNVMAAFECFQLMKKIGKSSKGGYFGAKIDMAKAYDRVEWWFLEGIMQKMGFADQWI</sequence>
<dbReference type="Pfam" id="PF00078">
    <property type="entry name" value="RVT_1"/>
    <property type="match status" value="1"/>
</dbReference>
<name>A0AAV2GG12_9ROSI</name>
<dbReference type="PANTHER" id="PTHR46890:SF48">
    <property type="entry name" value="RNA-DIRECTED DNA POLYMERASE"/>
    <property type="match status" value="1"/>
</dbReference>
<evidence type="ECO:0000259" key="1">
    <source>
        <dbReference type="Pfam" id="PF00078"/>
    </source>
</evidence>
<dbReference type="SUPFAM" id="SSF56672">
    <property type="entry name" value="DNA/RNA polymerases"/>
    <property type="match status" value="1"/>
</dbReference>
<organism evidence="2 3">
    <name type="scientific">Linum trigynum</name>
    <dbReference type="NCBI Taxonomy" id="586398"/>
    <lineage>
        <taxon>Eukaryota</taxon>
        <taxon>Viridiplantae</taxon>
        <taxon>Streptophyta</taxon>
        <taxon>Embryophyta</taxon>
        <taxon>Tracheophyta</taxon>
        <taxon>Spermatophyta</taxon>
        <taxon>Magnoliopsida</taxon>
        <taxon>eudicotyledons</taxon>
        <taxon>Gunneridae</taxon>
        <taxon>Pentapetalae</taxon>
        <taxon>rosids</taxon>
        <taxon>fabids</taxon>
        <taxon>Malpighiales</taxon>
        <taxon>Linaceae</taxon>
        <taxon>Linum</taxon>
    </lineage>
</organism>
<dbReference type="InterPro" id="IPR052343">
    <property type="entry name" value="Retrotransposon-Effector_Assoc"/>
</dbReference>
<feature type="domain" description="Reverse transcriptase" evidence="1">
    <location>
        <begin position="103"/>
        <end position="210"/>
    </location>
</feature>
<keyword evidence="3" id="KW-1185">Reference proteome</keyword>
<reference evidence="2 3" key="1">
    <citation type="submission" date="2024-04" db="EMBL/GenBank/DDBJ databases">
        <authorList>
            <person name="Fracassetti M."/>
        </authorList>
    </citation>
    <scope>NUCLEOTIDE SEQUENCE [LARGE SCALE GENOMIC DNA]</scope>
</reference>
<dbReference type="Proteomes" id="UP001497516">
    <property type="component" value="Chromosome 8"/>
</dbReference>
<gene>
    <name evidence="2" type="ORF">LTRI10_LOCUS48605</name>
</gene>
<proteinExistence type="predicted"/>
<dbReference type="InterPro" id="IPR043502">
    <property type="entry name" value="DNA/RNA_pol_sf"/>
</dbReference>
<dbReference type="InterPro" id="IPR000477">
    <property type="entry name" value="RT_dom"/>
</dbReference>
<evidence type="ECO:0000313" key="3">
    <source>
        <dbReference type="Proteomes" id="UP001497516"/>
    </source>
</evidence>